<comment type="caution">
    <text evidence="1">The sequence shown here is derived from an EMBL/GenBank/DDBJ whole genome shotgun (WGS) entry which is preliminary data.</text>
</comment>
<keyword evidence="2" id="KW-1185">Reference proteome</keyword>
<dbReference type="EMBL" id="JBHUHV010000029">
    <property type="protein sequence ID" value="MFD2067179.1"/>
    <property type="molecule type" value="Genomic_DNA"/>
</dbReference>
<evidence type="ECO:0000313" key="2">
    <source>
        <dbReference type="Proteomes" id="UP001597369"/>
    </source>
</evidence>
<organism evidence="1 2">
    <name type="scientific">Pontibacter silvestris</name>
    <dbReference type="NCBI Taxonomy" id="2305183"/>
    <lineage>
        <taxon>Bacteria</taxon>
        <taxon>Pseudomonadati</taxon>
        <taxon>Bacteroidota</taxon>
        <taxon>Cytophagia</taxon>
        <taxon>Cytophagales</taxon>
        <taxon>Hymenobacteraceae</taxon>
        <taxon>Pontibacter</taxon>
    </lineage>
</organism>
<name>A0ABW4WWR5_9BACT</name>
<proteinExistence type="predicted"/>
<evidence type="ECO:0000313" key="1">
    <source>
        <dbReference type="EMBL" id="MFD2067179.1"/>
    </source>
</evidence>
<protein>
    <submittedName>
        <fullName evidence="1">Uncharacterized protein</fullName>
    </submittedName>
</protein>
<reference evidence="2" key="1">
    <citation type="journal article" date="2019" name="Int. J. Syst. Evol. Microbiol.">
        <title>The Global Catalogue of Microorganisms (GCM) 10K type strain sequencing project: providing services to taxonomists for standard genome sequencing and annotation.</title>
        <authorList>
            <consortium name="The Broad Institute Genomics Platform"/>
            <consortium name="The Broad Institute Genome Sequencing Center for Infectious Disease"/>
            <person name="Wu L."/>
            <person name="Ma J."/>
        </authorList>
    </citation>
    <scope>NUCLEOTIDE SEQUENCE [LARGE SCALE GENOMIC DNA]</scope>
    <source>
        <strain evidence="2">JCM 16545</strain>
    </source>
</reference>
<accession>A0ABW4WWR5</accession>
<gene>
    <name evidence="1" type="ORF">ACFSKU_09820</name>
</gene>
<sequence length="56" mass="6016">MATSNKLLLGLLIVILLFLTVIMGVSKYYAVEGPVSSFEQQEAPMAPEAPHAPEAE</sequence>
<dbReference type="RefSeq" id="WP_229961020.1">
    <property type="nucleotide sequence ID" value="NZ_JAJJWI010000009.1"/>
</dbReference>
<dbReference type="Proteomes" id="UP001597369">
    <property type="component" value="Unassembled WGS sequence"/>
</dbReference>